<reference evidence="1 2" key="1">
    <citation type="journal article" date="2013" name="Curr. Biol.">
        <title>The Genome of the Foraminiferan Reticulomyxa filosa.</title>
        <authorList>
            <person name="Glockner G."/>
            <person name="Hulsmann N."/>
            <person name="Schleicher M."/>
            <person name="Noegel A.A."/>
            <person name="Eichinger L."/>
            <person name="Gallinger C."/>
            <person name="Pawlowski J."/>
            <person name="Sierra R."/>
            <person name="Euteneuer U."/>
            <person name="Pillet L."/>
            <person name="Moustafa A."/>
            <person name="Platzer M."/>
            <person name="Groth M."/>
            <person name="Szafranski K."/>
            <person name="Schliwa M."/>
        </authorList>
    </citation>
    <scope>NUCLEOTIDE SEQUENCE [LARGE SCALE GENOMIC DNA]</scope>
</reference>
<gene>
    <name evidence="1" type="ORF">RFI_40425</name>
</gene>
<name>X6L749_RETFI</name>
<dbReference type="Proteomes" id="UP000023152">
    <property type="component" value="Unassembled WGS sequence"/>
</dbReference>
<dbReference type="AlphaFoldDB" id="X6L749"/>
<keyword evidence="2" id="KW-1185">Reference proteome</keyword>
<accession>X6L749</accession>
<sequence>MAKAIENHKEPVQLLEQLRQALQTCLALPQFGSYRLTSDEMLLVEKTTTAEALTLCLLSTNDKNDAPQKQNVYYLQMELNKFKKKNTKPKNNLLDGINQLLFSSPLCSQIIFHQIHVQLGDSQCGLFVNMNLHNNNNNENNLTLLHKSTS</sequence>
<comment type="caution">
    <text evidence="1">The sequence shown here is derived from an EMBL/GenBank/DDBJ whole genome shotgun (WGS) entry which is preliminary data.</text>
</comment>
<evidence type="ECO:0000313" key="2">
    <source>
        <dbReference type="Proteomes" id="UP000023152"/>
    </source>
</evidence>
<evidence type="ECO:0000313" key="1">
    <source>
        <dbReference type="EMBL" id="ETN97105.1"/>
    </source>
</evidence>
<organism evidence="1 2">
    <name type="scientific">Reticulomyxa filosa</name>
    <dbReference type="NCBI Taxonomy" id="46433"/>
    <lineage>
        <taxon>Eukaryota</taxon>
        <taxon>Sar</taxon>
        <taxon>Rhizaria</taxon>
        <taxon>Retaria</taxon>
        <taxon>Foraminifera</taxon>
        <taxon>Monothalamids</taxon>
        <taxon>Reticulomyxidae</taxon>
        <taxon>Reticulomyxa</taxon>
    </lineage>
</organism>
<proteinExistence type="predicted"/>
<dbReference type="EMBL" id="ASPP01050784">
    <property type="protein sequence ID" value="ETN97105.1"/>
    <property type="molecule type" value="Genomic_DNA"/>
</dbReference>
<protein>
    <submittedName>
        <fullName evidence="1">Uncharacterized protein</fullName>
    </submittedName>
</protein>